<organism evidence="2 3">
    <name type="scientific">Pseudosulfitobacter pseudonitzschiae</name>
    <dbReference type="NCBI Taxonomy" id="1402135"/>
    <lineage>
        <taxon>Bacteria</taxon>
        <taxon>Pseudomonadati</taxon>
        <taxon>Pseudomonadota</taxon>
        <taxon>Alphaproteobacteria</taxon>
        <taxon>Rhodobacterales</taxon>
        <taxon>Roseobacteraceae</taxon>
        <taxon>Pseudosulfitobacter</taxon>
    </lineage>
</organism>
<feature type="chain" id="PRO_5040207877" description="Outer membrane protein beta-barrel domain-containing protein" evidence="1">
    <location>
        <begin position="22"/>
        <end position="256"/>
    </location>
</feature>
<name>A0A9Q2P628_9RHOB</name>
<evidence type="ECO:0000313" key="2">
    <source>
        <dbReference type="EMBL" id="MBM2357784.1"/>
    </source>
</evidence>
<evidence type="ECO:0000313" key="3">
    <source>
        <dbReference type="Proteomes" id="UP000809337"/>
    </source>
</evidence>
<reference evidence="2" key="1">
    <citation type="submission" date="2021-01" db="EMBL/GenBank/DDBJ databases">
        <title>Diatom-associated Roseobacters Show Island Model of Population Structure.</title>
        <authorList>
            <person name="Qu L."/>
            <person name="Feng X."/>
            <person name="Chen Y."/>
            <person name="Li L."/>
            <person name="Wang X."/>
            <person name="Hu Z."/>
            <person name="Wang H."/>
            <person name="Luo H."/>
        </authorList>
    </citation>
    <scope>NUCLEOTIDE SEQUENCE</scope>
    <source>
        <strain evidence="2">SM26-45</strain>
    </source>
</reference>
<feature type="signal peptide" evidence="1">
    <location>
        <begin position="1"/>
        <end position="21"/>
    </location>
</feature>
<dbReference type="AlphaFoldDB" id="A0A9Q2P628"/>
<protein>
    <recommendedName>
        <fullName evidence="4">Outer membrane protein beta-barrel domain-containing protein</fullName>
    </recommendedName>
</protein>
<dbReference type="RefSeq" id="WP_231036725.1">
    <property type="nucleotide sequence ID" value="NZ_JAJNGX010000073.1"/>
</dbReference>
<dbReference type="Proteomes" id="UP000809337">
    <property type="component" value="Unassembled WGS sequence"/>
</dbReference>
<comment type="caution">
    <text evidence="2">The sequence shown here is derived from an EMBL/GenBank/DDBJ whole genome shotgun (WGS) entry which is preliminary data.</text>
</comment>
<proteinExistence type="predicted"/>
<keyword evidence="1" id="KW-0732">Signal</keyword>
<accession>A0A9Q2P628</accession>
<dbReference type="EMBL" id="JAFBWN010000072">
    <property type="protein sequence ID" value="MBM2357784.1"/>
    <property type="molecule type" value="Genomic_DNA"/>
</dbReference>
<evidence type="ECO:0008006" key="4">
    <source>
        <dbReference type="Google" id="ProtNLM"/>
    </source>
</evidence>
<sequence length="256" mass="25847">MSKKLIAISFIAATFATSTYAQTDAVQAPQASLPSPSSQLAFPSVAGVPSAVAPKSGSGFVGLVYATPRGGVSGAGGDGDFIAGYSVGNPIKNVSLTFGLAVTGLDPFGDAGSLSISASKLVHVGGNSATFIGGTISNLAAWGPNSNRPEQYSVYGSHIVSVDGKNGIEIPLQFVLGYGTDNTRNSNGTVDDGLFAGVGVGVTQNMSASMSFTETQLNVGVSFGVPDTSISSSLSVLDVTDNTDRRQVALSIAYSF</sequence>
<gene>
    <name evidence="2" type="ORF">JQX14_24995</name>
</gene>
<evidence type="ECO:0000256" key="1">
    <source>
        <dbReference type="SAM" id="SignalP"/>
    </source>
</evidence>